<dbReference type="InterPro" id="IPR013216">
    <property type="entry name" value="Methyltransf_11"/>
</dbReference>
<dbReference type="InterPro" id="IPR029063">
    <property type="entry name" value="SAM-dependent_MTases_sf"/>
</dbReference>
<sequence length="269" mass="30551">MVVERSHRECVLCGAFFTGRSFLCRTCSARYRRERPSRQLRRQFYEGVDRLYPGWANTYGSYNPPLGLLRVLDRLPRTARILELGCGGGALLRELAARGFHELVGLDLARTALAEARQRQTPASLVLAEAERLPFLDRSFDIVLAADLIEHVDDVEEHLAEVARVLREGGQYLVKTPNRPLAEAYYRLVGLDDYPFWHPSLLSPGELRTVFARHGFTVTFVPQPGLTPAQLRKIPSRFLRRIAQQLPVSCLPVWLRPHLEVVAVLRAKC</sequence>
<name>A0A7C1X6J2_THERO</name>
<dbReference type="GO" id="GO:0032259">
    <property type="term" value="P:methylation"/>
    <property type="evidence" value="ECO:0007669"/>
    <property type="project" value="UniProtKB-KW"/>
</dbReference>
<accession>A0A7C1X6J2</accession>
<feature type="domain" description="Methyltransferase type 11" evidence="1">
    <location>
        <begin position="82"/>
        <end position="173"/>
    </location>
</feature>
<keyword evidence="2" id="KW-0808">Transferase</keyword>
<dbReference type="GO" id="GO:0008757">
    <property type="term" value="F:S-adenosylmethionine-dependent methyltransferase activity"/>
    <property type="evidence" value="ECO:0007669"/>
    <property type="project" value="InterPro"/>
</dbReference>
<evidence type="ECO:0000313" key="2">
    <source>
        <dbReference type="EMBL" id="HEF65753.1"/>
    </source>
</evidence>
<dbReference type="PANTHER" id="PTHR43861">
    <property type="entry name" value="TRANS-ACONITATE 2-METHYLTRANSFERASE-RELATED"/>
    <property type="match status" value="1"/>
</dbReference>
<dbReference type="SUPFAM" id="SSF53335">
    <property type="entry name" value="S-adenosyl-L-methionine-dependent methyltransferases"/>
    <property type="match status" value="1"/>
</dbReference>
<reference evidence="2" key="1">
    <citation type="journal article" date="2020" name="mSystems">
        <title>Genome- and Community-Level Interaction Insights into Carbon Utilization and Element Cycling Functions of Hydrothermarchaeota in Hydrothermal Sediment.</title>
        <authorList>
            <person name="Zhou Z."/>
            <person name="Liu Y."/>
            <person name="Xu W."/>
            <person name="Pan J."/>
            <person name="Luo Z.H."/>
            <person name="Li M."/>
        </authorList>
    </citation>
    <scope>NUCLEOTIDE SEQUENCE [LARGE SCALE GENOMIC DNA]</scope>
    <source>
        <strain evidence="2">SpSt-222</strain>
    </source>
</reference>
<organism evidence="2">
    <name type="scientific">Thermomicrobium roseum</name>
    <dbReference type="NCBI Taxonomy" id="500"/>
    <lineage>
        <taxon>Bacteria</taxon>
        <taxon>Pseudomonadati</taxon>
        <taxon>Thermomicrobiota</taxon>
        <taxon>Thermomicrobia</taxon>
        <taxon>Thermomicrobiales</taxon>
        <taxon>Thermomicrobiaceae</taxon>
        <taxon>Thermomicrobium</taxon>
    </lineage>
</organism>
<keyword evidence="2" id="KW-0489">Methyltransferase</keyword>
<dbReference type="CDD" id="cd02440">
    <property type="entry name" value="AdoMet_MTases"/>
    <property type="match status" value="1"/>
</dbReference>
<dbReference type="AlphaFoldDB" id="A0A7C1X6J2"/>
<evidence type="ECO:0000259" key="1">
    <source>
        <dbReference type="Pfam" id="PF08241"/>
    </source>
</evidence>
<dbReference type="Pfam" id="PF08241">
    <property type="entry name" value="Methyltransf_11"/>
    <property type="match status" value="1"/>
</dbReference>
<comment type="caution">
    <text evidence="2">The sequence shown here is derived from an EMBL/GenBank/DDBJ whole genome shotgun (WGS) entry which is preliminary data.</text>
</comment>
<protein>
    <submittedName>
        <fullName evidence="2">Class I SAM-dependent methyltransferase</fullName>
    </submittedName>
</protein>
<gene>
    <name evidence="2" type="ORF">ENP47_09170</name>
</gene>
<dbReference type="Gene3D" id="3.40.50.150">
    <property type="entry name" value="Vaccinia Virus protein VP39"/>
    <property type="match status" value="1"/>
</dbReference>
<dbReference type="EMBL" id="DSJL01000011">
    <property type="protein sequence ID" value="HEF65753.1"/>
    <property type="molecule type" value="Genomic_DNA"/>
</dbReference>
<proteinExistence type="predicted"/>